<feature type="compositionally biased region" description="Basic and acidic residues" evidence="1">
    <location>
        <begin position="159"/>
        <end position="170"/>
    </location>
</feature>
<feature type="region of interest" description="Disordered" evidence="1">
    <location>
        <begin position="147"/>
        <end position="202"/>
    </location>
</feature>
<protein>
    <submittedName>
        <fullName evidence="2">Uncharacterized protein</fullName>
    </submittedName>
</protein>
<dbReference type="EMBL" id="MPDP01000143">
    <property type="protein sequence ID" value="KAK1476484.1"/>
    <property type="molecule type" value="Genomic_DNA"/>
</dbReference>
<feature type="region of interest" description="Disordered" evidence="1">
    <location>
        <begin position="1"/>
        <end position="74"/>
    </location>
</feature>
<evidence type="ECO:0000256" key="1">
    <source>
        <dbReference type="SAM" id="MobiDB-lite"/>
    </source>
</evidence>
<reference evidence="2" key="1">
    <citation type="submission" date="2016-11" db="EMBL/GenBank/DDBJ databases">
        <title>The genome sequence of Colletotrichum cuscutae.</title>
        <authorList>
            <person name="Baroncelli R."/>
        </authorList>
    </citation>
    <scope>NUCLEOTIDE SEQUENCE</scope>
    <source>
        <strain evidence="2">IMI 304802</strain>
    </source>
</reference>
<gene>
    <name evidence="2" type="ORF">CCUS01_16820</name>
</gene>
<dbReference type="Proteomes" id="UP001239213">
    <property type="component" value="Unassembled WGS sequence"/>
</dbReference>
<proteinExistence type="predicted"/>
<comment type="caution">
    <text evidence="2">The sequence shown here is derived from an EMBL/GenBank/DDBJ whole genome shotgun (WGS) entry which is preliminary data.</text>
</comment>
<keyword evidence="3" id="KW-1185">Reference proteome</keyword>
<sequence>MRSSDMAVERSPGHPIVIPSCPSNAMQPKTLESSMPFPPSRLFSAHTPFPWIPDPEPLGPENSSRANQGKTAEQRGKAAVQVCWQRADQAVKSQVKGTVVGWLDISREALPQAHYFQQLLLGLSTLLIKIGPATGCWNQGSASMWEKADQTHKAQSPRAADHQQELEKWPTKNAGRGTRDMGCRSEERSKAKQSREQRRASTFHIFSPGDLETWTGPAHVLSDMPLFGRRGPSHLAGLR</sequence>
<feature type="compositionally biased region" description="Basic and acidic residues" evidence="1">
    <location>
        <begin position="177"/>
        <end position="199"/>
    </location>
</feature>
<accession>A0AAI9VAN9</accession>
<feature type="compositionally biased region" description="Polar residues" evidence="1">
    <location>
        <begin position="21"/>
        <end position="33"/>
    </location>
</feature>
<feature type="compositionally biased region" description="Polar residues" evidence="1">
    <location>
        <begin position="61"/>
        <end position="71"/>
    </location>
</feature>
<evidence type="ECO:0000313" key="2">
    <source>
        <dbReference type="EMBL" id="KAK1476484.1"/>
    </source>
</evidence>
<organism evidence="2 3">
    <name type="scientific">Colletotrichum cuscutae</name>
    <dbReference type="NCBI Taxonomy" id="1209917"/>
    <lineage>
        <taxon>Eukaryota</taxon>
        <taxon>Fungi</taxon>
        <taxon>Dikarya</taxon>
        <taxon>Ascomycota</taxon>
        <taxon>Pezizomycotina</taxon>
        <taxon>Sordariomycetes</taxon>
        <taxon>Hypocreomycetidae</taxon>
        <taxon>Glomerellales</taxon>
        <taxon>Glomerellaceae</taxon>
        <taxon>Colletotrichum</taxon>
        <taxon>Colletotrichum acutatum species complex</taxon>
    </lineage>
</organism>
<evidence type="ECO:0000313" key="3">
    <source>
        <dbReference type="Proteomes" id="UP001239213"/>
    </source>
</evidence>
<name>A0AAI9VAN9_9PEZI</name>
<dbReference type="AlphaFoldDB" id="A0AAI9VAN9"/>